<accession>A0A8C9CTT9</accession>
<dbReference type="InterPro" id="IPR000719">
    <property type="entry name" value="Prot_kinase_dom"/>
</dbReference>
<keyword evidence="3 4" id="KW-0067">ATP-binding</keyword>
<dbReference type="GO" id="GO:0007029">
    <property type="term" value="P:endoplasmic reticulum organization"/>
    <property type="evidence" value="ECO:0007669"/>
    <property type="project" value="Ensembl"/>
</dbReference>
<organism evidence="7 8">
    <name type="scientific">Phocoena sinus</name>
    <name type="common">Vaquita</name>
    <dbReference type="NCBI Taxonomy" id="42100"/>
    <lineage>
        <taxon>Eukaryota</taxon>
        <taxon>Metazoa</taxon>
        <taxon>Chordata</taxon>
        <taxon>Craniata</taxon>
        <taxon>Vertebrata</taxon>
        <taxon>Euteleostomi</taxon>
        <taxon>Mammalia</taxon>
        <taxon>Eutheria</taxon>
        <taxon>Laurasiatheria</taxon>
        <taxon>Artiodactyla</taxon>
        <taxon>Whippomorpha</taxon>
        <taxon>Cetacea</taxon>
        <taxon>Odontoceti</taxon>
        <taxon>Phocoenidae</taxon>
        <taxon>Phocoena</taxon>
    </lineage>
</organism>
<protein>
    <submittedName>
        <fullName evidence="7">Mitogen-activated protein kinase 15</fullName>
    </submittedName>
</protein>
<dbReference type="GO" id="GO:1905188">
    <property type="term" value="P:positive regulation of metaphase/anaphase transition of meiosis I"/>
    <property type="evidence" value="ECO:0007669"/>
    <property type="project" value="Ensembl"/>
</dbReference>
<dbReference type="GO" id="GO:0006974">
    <property type="term" value="P:DNA damage response"/>
    <property type="evidence" value="ECO:0007669"/>
    <property type="project" value="Ensembl"/>
</dbReference>
<evidence type="ECO:0000256" key="1">
    <source>
        <dbReference type="ARBA" id="ARBA00022553"/>
    </source>
</evidence>
<dbReference type="GO" id="GO:0072687">
    <property type="term" value="C:meiotic spindle"/>
    <property type="evidence" value="ECO:0007669"/>
    <property type="project" value="Ensembl"/>
</dbReference>
<dbReference type="Ensembl" id="ENSPSNT00000028794.1">
    <property type="protein sequence ID" value="ENSPSNP00000025616.1"/>
    <property type="gene ID" value="ENSPSNG00000018505.1"/>
</dbReference>
<dbReference type="GO" id="GO:0030336">
    <property type="term" value="P:negative regulation of cell migration"/>
    <property type="evidence" value="ECO:0007669"/>
    <property type="project" value="Ensembl"/>
</dbReference>
<reference evidence="7" key="3">
    <citation type="submission" date="2025-09" db="UniProtKB">
        <authorList>
            <consortium name="Ensembl"/>
        </authorList>
    </citation>
    <scope>IDENTIFICATION</scope>
</reference>
<evidence type="ECO:0000313" key="8">
    <source>
        <dbReference type="Proteomes" id="UP000694554"/>
    </source>
</evidence>
<feature type="binding site" evidence="4">
    <location>
        <position position="47"/>
    </location>
    <ligand>
        <name>ATP</name>
        <dbReference type="ChEBI" id="CHEBI:30616"/>
    </ligand>
</feature>
<dbReference type="Proteomes" id="UP000694554">
    <property type="component" value="Chromosome 17"/>
</dbReference>
<keyword evidence="1" id="KW-0597">Phosphoprotein</keyword>
<feature type="domain" description="Protein kinase" evidence="6">
    <location>
        <begin position="18"/>
        <end position="286"/>
    </location>
</feature>
<dbReference type="PROSITE" id="PS50011">
    <property type="entry name" value="PROTEIN_KINASE_DOM"/>
    <property type="match status" value="1"/>
</dbReference>
<dbReference type="GO" id="GO:0010506">
    <property type="term" value="P:regulation of autophagy"/>
    <property type="evidence" value="ECO:0007669"/>
    <property type="project" value="Ensembl"/>
</dbReference>
<dbReference type="GO" id="GO:0003682">
    <property type="term" value="F:chromatin binding"/>
    <property type="evidence" value="ECO:0007669"/>
    <property type="project" value="Ensembl"/>
</dbReference>
<reference evidence="7" key="1">
    <citation type="submission" date="2019-08" db="EMBL/GenBank/DDBJ databases">
        <title>Phocoena sinus (Vaquita) genome, mPhoSin1, primary haplotype.</title>
        <authorList>
            <person name="Morin P."/>
            <person name="Mountcastle J."/>
            <person name="Fungtammasan C."/>
            <person name="Rhie A."/>
            <person name="Rojas-Bracho L."/>
            <person name="Smith C.R."/>
            <person name="Taylor B.L."/>
            <person name="Gulland F.M.D."/>
            <person name="Musser W."/>
            <person name="Houck M."/>
            <person name="Haase B."/>
            <person name="Paez S."/>
            <person name="Howe K."/>
            <person name="Torrance J."/>
            <person name="Formenti G."/>
            <person name="Phillippy A."/>
            <person name="Ryder O."/>
            <person name="Jarvis E.D."/>
            <person name="Fedrigo O."/>
        </authorList>
    </citation>
    <scope>NUCLEOTIDE SEQUENCE [LARGE SCALE GENOMIC DNA]</scope>
</reference>
<dbReference type="GO" id="GO:0005776">
    <property type="term" value="C:autophagosome"/>
    <property type="evidence" value="ECO:0007669"/>
    <property type="project" value="Ensembl"/>
</dbReference>
<dbReference type="GO" id="GO:0003400">
    <property type="term" value="P:regulation of COPII vesicle coating"/>
    <property type="evidence" value="ECO:0007669"/>
    <property type="project" value="Ensembl"/>
</dbReference>
<dbReference type="GO" id="GO:1904491">
    <property type="term" value="P:protein localization to ciliary transition zone"/>
    <property type="evidence" value="ECO:0007669"/>
    <property type="project" value="Ensembl"/>
</dbReference>
<dbReference type="GO" id="GO:0004707">
    <property type="term" value="F:MAP kinase activity"/>
    <property type="evidence" value="ECO:0007669"/>
    <property type="project" value="Ensembl"/>
</dbReference>
<sequence>ICAAEMDRHVAQRYLLRLRLGKGMSSEAYGIVWKAVDQRTGEVVALKKIFDAFKDKTDAQRTFREIMSLGNIVRLPGVIWAENDRDIHLVFESVDTDLNAVICKGTLLKDSHKRYVFHQLLRATNPQPTSFPEPSNVLLDASCSVKLCDFGLAHSLSGLPEGPEGHALTECVATRWYRAPEVFLSSSWYTPGVDMWSLGRILGEMLAGRPLSPRLRRPLPDLLALGAGSGASVVQRLGSRKWGRTLGRLRGRLPTGRALDLREWPLVFAPDTRLSLASPAPASPAPRRFHCPARECTLEADVRLPVHEGAHAPPSAPRLSQMILERRGNGRVPRETGLGGVPTPPVPPLKPRAAAKLPSGSPARKPGRRPRSNPGHGPAHGDPPRQISAPLHQPPPPGGLGRGKGPRWATAGLPSASCCEPAPLPPSPPFHLPSPSPVRFPRLRSLPPRLLRRPSSACRFLPGLPGGRPGRRMFSASASQEAQGAARAALGGCSQAYGTVCHSALGCLPLLPGPRA</sequence>
<keyword evidence="8" id="KW-1185">Reference proteome</keyword>
<reference evidence="7" key="2">
    <citation type="submission" date="2025-08" db="UniProtKB">
        <authorList>
            <consortium name="Ensembl"/>
        </authorList>
    </citation>
    <scope>IDENTIFICATION</scope>
</reference>
<gene>
    <name evidence="7" type="primary">MAPK15</name>
</gene>
<dbReference type="GO" id="GO:0005794">
    <property type="term" value="C:Golgi apparatus"/>
    <property type="evidence" value="ECO:0007669"/>
    <property type="project" value="Ensembl"/>
</dbReference>
<dbReference type="GO" id="GO:0045944">
    <property type="term" value="P:positive regulation of transcription by RNA polymerase II"/>
    <property type="evidence" value="ECO:0007669"/>
    <property type="project" value="Ensembl"/>
</dbReference>
<evidence type="ECO:0000259" key="6">
    <source>
        <dbReference type="PROSITE" id="PS50011"/>
    </source>
</evidence>
<dbReference type="GeneTree" id="ENSGT00940000159758"/>
<dbReference type="SMART" id="SM00220">
    <property type="entry name" value="S_TKc"/>
    <property type="match status" value="1"/>
</dbReference>
<name>A0A8C9CTT9_PHOSS</name>
<dbReference type="PANTHER" id="PTHR24055">
    <property type="entry name" value="MITOGEN-ACTIVATED PROTEIN KINASE"/>
    <property type="match status" value="1"/>
</dbReference>
<evidence type="ECO:0000256" key="2">
    <source>
        <dbReference type="ARBA" id="ARBA00022741"/>
    </source>
</evidence>
<dbReference type="GO" id="GO:1905832">
    <property type="term" value="P:positive regulation of spindle assembly"/>
    <property type="evidence" value="ECO:0007669"/>
    <property type="project" value="Ensembl"/>
</dbReference>
<dbReference type="PROSITE" id="PS00107">
    <property type="entry name" value="PROTEIN_KINASE_ATP"/>
    <property type="match status" value="1"/>
</dbReference>
<dbReference type="GO" id="GO:0005911">
    <property type="term" value="C:cell-cell junction"/>
    <property type="evidence" value="ECO:0007669"/>
    <property type="project" value="Ensembl"/>
</dbReference>
<dbReference type="InterPro" id="IPR050117">
    <property type="entry name" value="MAPK"/>
</dbReference>
<dbReference type="GO" id="GO:0005814">
    <property type="term" value="C:centriole"/>
    <property type="evidence" value="ECO:0007669"/>
    <property type="project" value="Ensembl"/>
</dbReference>
<keyword evidence="2 4" id="KW-0547">Nucleotide-binding</keyword>
<evidence type="ECO:0000256" key="5">
    <source>
        <dbReference type="SAM" id="MobiDB-lite"/>
    </source>
</evidence>
<dbReference type="Pfam" id="PF00069">
    <property type="entry name" value="Pkinase"/>
    <property type="match status" value="1"/>
</dbReference>
<dbReference type="GO" id="GO:0032206">
    <property type="term" value="P:positive regulation of telomere maintenance"/>
    <property type="evidence" value="ECO:0007669"/>
    <property type="project" value="Ensembl"/>
</dbReference>
<dbReference type="InterPro" id="IPR011009">
    <property type="entry name" value="Kinase-like_dom_sf"/>
</dbReference>
<evidence type="ECO:0000256" key="3">
    <source>
        <dbReference type="ARBA" id="ARBA00022840"/>
    </source>
</evidence>
<dbReference type="GO" id="GO:0005634">
    <property type="term" value="C:nucleus"/>
    <property type="evidence" value="ECO:0007669"/>
    <property type="project" value="Ensembl"/>
</dbReference>
<dbReference type="Gene3D" id="3.30.200.20">
    <property type="entry name" value="Phosphorylase Kinase, domain 1"/>
    <property type="match status" value="1"/>
</dbReference>
<evidence type="ECO:0000256" key="4">
    <source>
        <dbReference type="PROSITE-ProRule" id="PRU10141"/>
    </source>
</evidence>
<dbReference type="GO" id="GO:0036064">
    <property type="term" value="C:ciliary basal body"/>
    <property type="evidence" value="ECO:0007669"/>
    <property type="project" value="Ensembl"/>
</dbReference>
<dbReference type="GO" id="GO:0005524">
    <property type="term" value="F:ATP binding"/>
    <property type="evidence" value="ECO:0007669"/>
    <property type="project" value="UniProtKB-UniRule"/>
</dbReference>
<feature type="region of interest" description="Disordered" evidence="5">
    <location>
        <begin position="330"/>
        <end position="414"/>
    </location>
</feature>
<dbReference type="GO" id="GO:1902017">
    <property type="term" value="P:regulation of cilium assembly"/>
    <property type="evidence" value="ECO:0007669"/>
    <property type="project" value="Ensembl"/>
</dbReference>
<dbReference type="SUPFAM" id="SSF56112">
    <property type="entry name" value="Protein kinase-like (PK-like)"/>
    <property type="match status" value="1"/>
</dbReference>
<dbReference type="Gene3D" id="1.10.510.10">
    <property type="entry name" value="Transferase(Phosphotransferase) domain 1"/>
    <property type="match status" value="1"/>
</dbReference>
<dbReference type="InterPro" id="IPR017441">
    <property type="entry name" value="Protein_kinase_ATP_BS"/>
</dbReference>
<dbReference type="AlphaFoldDB" id="A0A8C9CTT9"/>
<dbReference type="GO" id="GO:0090494">
    <property type="term" value="P:dopamine uptake"/>
    <property type="evidence" value="ECO:0007669"/>
    <property type="project" value="Ensembl"/>
</dbReference>
<proteinExistence type="predicted"/>
<evidence type="ECO:0000313" key="7">
    <source>
        <dbReference type="Ensembl" id="ENSPSNP00000025616.1"/>
    </source>
</evidence>
<dbReference type="GO" id="GO:0008284">
    <property type="term" value="P:positive regulation of cell population proliferation"/>
    <property type="evidence" value="ECO:0007669"/>
    <property type="project" value="Ensembl"/>
</dbReference>